<name>A0A1U8AKM3_NELNU</name>
<dbReference type="Gene3D" id="3.40.50.1110">
    <property type="entry name" value="SGNH hydrolase"/>
    <property type="match status" value="1"/>
</dbReference>
<dbReference type="InterPro" id="IPR035669">
    <property type="entry name" value="SGNH_plant_lipase-like"/>
</dbReference>
<dbReference type="KEGG" id="nnu:104604023"/>
<dbReference type="CDD" id="cd01837">
    <property type="entry name" value="SGNH_plant_lipase_like"/>
    <property type="match status" value="1"/>
</dbReference>
<evidence type="ECO:0000256" key="2">
    <source>
        <dbReference type="ARBA" id="ARBA00022801"/>
    </source>
</evidence>
<dbReference type="InterPro" id="IPR036514">
    <property type="entry name" value="SGNH_hydro_sf"/>
</dbReference>
<dbReference type="Pfam" id="PF00657">
    <property type="entry name" value="Lipase_GDSL"/>
    <property type="match status" value="1"/>
</dbReference>
<dbReference type="RefSeq" id="XP_010266538.1">
    <property type="nucleotide sequence ID" value="XM_010268236.2"/>
</dbReference>
<dbReference type="InterPro" id="IPR051058">
    <property type="entry name" value="GDSL_Est/Lipase"/>
</dbReference>
<organism evidence="4 5">
    <name type="scientific">Nelumbo nucifera</name>
    <name type="common">Sacred lotus</name>
    <dbReference type="NCBI Taxonomy" id="4432"/>
    <lineage>
        <taxon>Eukaryota</taxon>
        <taxon>Viridiplantae</taxon>
        <taxon>Streptophyta</taxon>
        <taxon>Embryophyta</taxon>
        <taxon>Tracheophyta</taxon>
        <taxon>Spermatophyta</taxon>
        <taxon>Magnoliopsida</taxon>
        <taxon>Proteales</taxon>
        <taxon>Nelumbonaceae</taxon>
        <taxon>Nelumbo</taxon>
    </lineage>
</organism>
<dbReference type="GeneID" id="104604023"/>
<dbReference type="PANTHER" id="PTHR45648:SF13">
    <property type="entry name" value="OS02G0290900 PROTEIN"/>
    <property type="match status" value="1"/>
</dbReference>
<dbReference type="OrthoDB" id="1600564at2759"/>
<proteinExistence type="inferred from homology"/>
<dbReference type="STRING" id="4432.A0A1U8AKM3"/>
<keyword evidence="4" id="KW-1185">Reference proteome</keyword>
<dbReference type="eggNOG" id="ENOG502QTIJ">
    <property type="taxonomic scope" value="Eukaryota"/>
</dbReference>
<dbReference type="PANTHER" id="PTHR45648">
    <property type="entry name" value="GDSL LIPASE/ACYLHYDROLASE FAMILY PROTEIN (AFU_ORTHOLOGUE AFUA_4G14700)"/>
    <property type="match status" value="1"/>
</dbReference>
<evidence type="ECO:0000313" key="5">
    <source>
        <dbReference type="RefSeq" id="XP_010266538.1"/>
    </source>
</evidence>
<dbReference type="OMA" id="VWNGLHT"/>
<protein>
    <submittedName>
        <fullName evidence="5">GDSL esterase/lipase At5g08460-like</fullName>
    </submittedName>
</protein>
<accession>A0A1U8AKM3</accession>
<gene>
    <name evidence="5" type="primary">LOC104604023</name>
</gene>
<dbReference type="GO" id="GO:0016042">
    <property type="term" value="P:lipid catabolic process"/>
    <property type="evidence" value="ECO:0007669"/>
    <property type="project" value="UniProtKB-KW"/>
</dbReference>
<dbReference type="AlphaFoldDB" id="A0A1U8AKM3"/>
<dbReference type="InterPro" id="IPR001087">
    <property type="entry name" value="GDSL"/>
</dbReference>
<dbReference type="GO" id="GO:0016788">
    <property type="term" value="F:hydrolase activity, acting on ester bonds"/>
    <property type="evidence" value="ECO:0007669"/>
    <property type="project" value="InterPro"/>
</dbReference>
<evidence type="ECO:0000256" key="1">
    <source>
        <dbReference type="ARBA" id="ARBA00008668"/>
    </source>
</evidence>
<dbReference type="Proteomes" id="UP000189703">
    <property type="component" value="Unplaced"/>
</dbReference>
<sequence>MIASHPPNWRQNPLHLSLSLSMSLNSLIVLCILSSMTMQPRSLRSPQEIEILSLRLSKAESTTIPSNSTSMQSSNDTISNSPLVPALFVLGDSSVDCGTNNYLGTFARADFLPYGRDFDTHRPTGRFCNGRIPVDYLALRLGLPFVPAFLGQDGTVEDMIRGVNFASAGSGIIFSSGSELGQHISLVQQIQQATDTFQQFILSMGEMEANDIISKSVFYLSIGSNDYIHYYLRNVSRVQSLYLPWDFNQLLATIVKRALKNLYNASVRRVVVMGLAPIGCAPHYLWQYNSKNGECVKEINDMIVEFNFAIRYMVEELRLELLDASIIFCDAFEGSMDIMKNHKHYGFEVTTDACCGLGQYKGWIMCISPEMACYNASNHIWWDQFHPTDAVNAILADNVWSNLHTNMCYPMNLQDMVVPKAKKLD</sequence>
<keyword evidence="3" id="KW-0443">Lipid metabolism</keyword>
<evidence type="ECO:0000313" key="4">
    <source>
        <dbReference type="Proteomes" id="UP000189703"/>
    </source>
</evidence>
<evidence type="ECO:0000256" key="3">
    <source>
        <dbReference type="ARBA" id="ARBA00022963"/>
    </source>
</evidence>
<keyword evidence="2" id="KW-0378">Hydrolase</keyword>
<comment type="similarity">
    <text evidence="1">Belongs to the 'GDSL' lipolytic enzyme family.</text>
</comment>
<reference evidence="5" key="1">
    <citation type="submission" date="2025-08" db="UniProtKB">
        <authorList>
            <consortium name="RefSeq"/>
        </authorList>
    </citation>
    <scope>IDENTIFICATION</scope>
</reference>
<dbReference type="SUPFAM" id="SSF52266">
    <property type="entry name" value="SGNH hydrolase"/>
    <property type="match status" value="1"/>
</dbReference>
<keyword evidence="3" id="KW-0442">Lipid degradation</keyword>